<keyword evidence="3" id="KW-1185">Reference proteome</keyword>
<sequence length="193" mass="21753">MADGIVPVSVLFCKSRSTSEVKFDIDGGMGPLSLFEYSLSTLNSRRFPIELGILPLNLFSPNPRNWSFSSLPMESGMGPDNFWSLLRSSFLRKVRFPIEGGMVPDMLGKGPMSTDKTETRPVGGSHRIPFQRQQSVEGVHVGKFCSGWSVMLCLRLSLIERNERVNTMMLMGQEEKNEITSIILIVIKLFEFW</sequence>
<evidence type="ECO:0000313" key="2">
    <source>
        <dbReference type="EMBL" id="VFR02477.1"/>
    </source>
</evidence>
<reference evidence="2 3" key="1">
    <citation type="submission" date="2018-04" db="EMBL/GenBank/DDBJ databases">
        <authorList>
            <person name="Vogel A."/>
        </authorList>
    </citation>
    <scope>NUCLEOTIDE SEQUENCE [LARGE SCALE GENOMIC DNA]</scope>
</reference>
<name>A0A484NQR9_9ASTE</name>
<evidence type="ECO:0000256" key="1">
    <source>
        <dbReference type="SAM" id="MobiDB-lite"/>
    </source>
</evidence>
<protein>
    <submittedName>
        <fullName evidence="2">Uncharacterized protein</fullName>
    </submittedName>
</protein>
<gene>
    <name evidence="2" type="ORF">CCAM_LOCUS44252</name>
</gene>
<proteinExistence type="predicted"/>
<dbReference type="EMBL" id="OOIL02006828">
    <property type="protein sequence ID" value="VFR02477.1"/>
    <property type="molecule type" value="Genomic_DNA"/>
</dbReference>
<evidence type="ECO:0000313" key="3">
    <source>
        <dbReference type="Proteomes" id="UP000595140"/>
    </source>
</evidence>
<dbReference type="Proteomes" id="UP000595140">
    <property type="component" value="Unassembled WGS sequence"/>
</dbReference>
<feature type="region of interest" description="Disordered" evidence="1">
    <location>
        <begin position="107"/>
        <end position="126"/>
    </location>
</feature>
<organism evidence="2 3">
    <name type="scientific">Cuscuta campestris</name>
    <dbReference type="NCBI Taxonomy" id="132261"/>
    <lineage>
        <taxon>Eukaryota</taxon>
        <taxon>Viridiplantae</taxon>
        <taxon>Streptophyta</taxon>
        <taxon>Embryophyta</taxon>
        <taxon>Tracheophyta</taxon>
        <taxon>Spermatophyta</taxon>
        <taxon>Magnoliopsida</taxon>
        <taxon>eudicotyledons</taxon>
        <taxon>Gunneridae</taxon>
        <taxon>Pentapetalae</taxon>
        <taxon>asterids</taxon>
        <taxon>lamiids</taxon>
        <taxon>Solanales</taxon>
        <taxon>Convolvulaceae</taxon>
        <taxon>Cuscuteae</taxon>
        <taxon>Cuscuta</taxon>
        <taxon>Cuscuta subgen. Grammica</taxon>
        <taxon>Cuscuta sect. Cleistogrammica</taxon>
    </lineage>
</organism>
<accession>A0A484NQR9</accession>
<dbReference type="AlphaFoldDB" id="A0A484NQR9"/>